<name>A0A382Z6Y4_9ZZZZ</name>
<dbReference type="EMBL" id="UINC01181323">
    <property type="protein sequence ID" value="SVD90959.1"/>
    <property type="molecule type" value="Genomic_DNA"/>
</dbReference>
<accession>A0A382Z6Y4</accession>
<dbReference type="PANTHER" id="PTHR19879:SF9">
    <property type="entry name" value="TRANSCRIPTION INITIATION FACTOR TFIID SUBUNIT 5"/>
    <property type="match status" value="1"/>
</dbReference>
<dbReference type="Pfam" id="PF00400">
    <property type="entry name" value="WD40"/>
    <property type="match status" value="2"/>
</dbReference>
<dbReference type="InterPro" id="IPR001680">
    <property type="entry name" value="WD40_rpt"/>
</dbReference>
<organism evidence="1">
    <name type="scientific">marine metagenome</name>
    <dbReference type="NCBI Taxonomy" id="408172"/>
    <lineage>
        <taxon>unclassified sequences</taxon>
        <taxon>metagenomes</taxon>
        <taxon>ecological metagenomes</taxon>
    </lineage>
</organism>
<dbReference type="Gene3D" id="2.130.10.10">
    <property type="entry name" value="YVTN repeat-like/Quinoprotein amine dehydrogenase"/>
    <property type="match status" value="1"/>
</dbReference>
<feature type="non-terminal residue" evidence="1">
    <location>
        <position position="1"/>
    </location>
</feature>
<protein>
    <submittedName>
        <fullName evidence="1">Uncharacterized protein</fullName>
    </submittedName>
</protein>
<gene>
    <name evidence="1" type="ORF">METZ01_LOCUS443813</name>
</gene>
<proteinExistence type="predicted"/>
<dbReference type="AlphaFoldDB" id="A0A382Z6Y4"/>
<feature type="non-terminal residue" evidence="1">
    <location>
        <position position="259"/>
    </location>
</feature>
<evidence type="ECO:0000313" key="1">
    <source>
        <dbReference type="EMBL" id="SVD90959.1"/>
    </source>
</evidence>
<dbReference type="InterPro" id="IPR036322">
    <property type="entry name" value="WD40_repeat_dom_sf"/>
</dbReference>
<sequence>PRKLGPVLSAAITALAASPNGELLVAGCRDGSTHLVSLPKGKSIASFTDHDAPVVAATFSPDSRRFASGGLDGKAFLHPSDGKGNAITFKGNSACFDNLDFSHDGKHLLASGPGNPPTLWNTLDGSFHLPLRIQLDDVVAARFSPDGQGAAVACRSGRILFCETSYGHTYNVISLSGRELSELRYSPEGDNLLIGTHEGLCSLRKVPQGEAIRIVDANDSLTGSPDYYFDLARHNASDTTVPTSLETFLAKHDKKIEGD</sequence>
<dbReference type="InterPro" id="IPR015943">
    <property type="entry name" value="WD40/YVTN_repeat-like_dom_sf"/>
</dbReference>
<dbReference type="SMART" id="SM00320">
    <property type="entry name" value="WD40"/>
    <property type="match status" value="4"/>
</dbReference>
<reference evidence="1" key="1">
    <citation type="submission" date="2018-05" db="EMBL/GenBank/DDBJ databases">
        <authorList>
            <person name="Lanie J.A."/>
            <person name="Ng W.-L."/>
            <person name="Kazmierczak K.M."/>
            <person name="Andrzejewski T.M."/>
            <person name="Davidsen T.M."/>
            <person name="Wayne K.J."/>
            <person name="Tettelin H."/>
            <person name="Glass J.I."/>
            <person name="Rusch D."/>
            <person name="Podicherti R."/>
            <person name="Tsui H.-C.T."/>
            <person name="Winkler M.E."/>
        </authorList>
    </citation>
    <scope>NUCLEOTIDE SEQUENCE</scope>
</reference>
<dbReference type="SUPFAM" id="SSF50978">
    <property type="entry name" value="WD40 repeat-like"/>
    <property type="match status" value="1"/>
</dbReference>
<dbReference type="PANTHER" id="PTHR19879">
    <property type="entry name" value="TRANSCRIPTION INITIATION FACTOR TFIID"/>
    <property type="match status" value="1"/>
</dbReference>